<sequence>MIVHDLALPTIAVLCKPEAHQYLRDSRHVSHDNRNVAGNIRHQYLVDRYLH</sequence>
<accession>A0A6P2PCP0</accession>
<evidence type="ECO:0000313" key="1">
    <source>
        <dbReference type="EMBL" id="VWC04784.1"/>
    </source>
</evidence>
<dbReference type="EMBL" id="CABVPU010000021">
    <property type="protein sequence ID" value="VWC04784.1"/>
    <property type="molecule type" value="Genomic_DNA"/>
</dbReference>
<gene>
    <name evidence="1" type="ORF">BLA15945_05090</name>
</gene>
<organism evidence="1 2">
    <name type="scientific">Burkholderia lata (strain ATCC 17760 / DSM 23089 / LMG 22485 / NCIMB 9086 / R18194 / 383)</name>
    <dbReference type="NCBI Taxonomy" id="482957"/>
    <lineage>
        <taxon>Bacteria</taxon>
        <taxon>Pseudomonadati</taxon>
        <taxon>Pseudomonadota</taxon>
        <taxon>Betaproteobacteria</taxon>
        <taxon>Burkholderiales</taxon>
        <taxon>Burkholderiaceae</taxon>
        <taxon>Burkholderia</taxon>
        <taxon>Burkholderia cepacia complex</taxon>
    </lineage>
</organism>
<reference evidence="1 2" key="1">
    <citation type="submission" date="2019-09" db="EMBL/GenBank/DDBJ databases">
        <authorList>
            <person name="Depoorter E."/>
        </authorList>
    </citation>
    <scope>NUCLEOTIDE SEQUENCE [LARGE SCALE GENOMIC DNA]</scope>
    <source>
        <strain evidence="1">R-15945</strain>
    </source>
</reference>
<name>A0A6P2PCP0_BURL3</name>
<protein>
    <submittedName>
        <fullName evidence="1">Uncharacterized protein</fullName>
    </submittedName>
</protein>
<evidence type="ECO:0000313" key="2">
    <source>
        <dbReference type="Proteomes" id="UP000494174"/>
    </source>
</evidence>
<dbReference type="Proteomes" id="UP000494174">
    <property type="component" value="Unassembled WGS sequence"/>
</dbReference>
<proteinExistence type="predicted"/>
<dbReference type="AlphaFoldDB" id="A0A6P2PCP0"/>